<protein>
    <recommendedName>
        <fullName evidence="4">Lipoprotein</fullName>
    </recommendedName>
</protein>
<accession>A0A9X4AIJ3</accession>
<proteinExistence type="predicted"/>
<evidence type="ECO:0000256" key="1">
    <source>
        <dbReference type="SAM" id="MobiDB-lite"/>
    </source>
</evidence>
<dbReference type="PROSITE" id="PS51257">
    <property type="entry name" value="PROKAR_LIPOPROTEIN"/>
    <property type="match status" value="1"/>
</dbReference>
<keyword evidence="3" id="KW-1185">Reference proteome</keyword>
<evidence type="ECO:0000313" key="3">
    <source>
        <dbReference type="Proteomes" id="UP001145072"/>
    </source>
</evidence>
<dbReference type="Proteomes" id="UP001145072">
    <property type="component" value="Unassembled WGS sequence"/>
</dbReference>
<evidence type="ECO:0000313" key="2">
    <source>
        <dbReference type="EMBL" id="MDC3421046.1"/>
    </source>
</evidence>
<comment type="caution">
    <text evidence="2">The sequence shown here is derived from an EMBL/GenBank/DDBJ whole genome shotgun (WGS) entry which is preliminary data.</text>
</comment>
<name>A0A9X4AIJ3_9BACI</name>
<dbReference type="RefSeq" id="WP_259867638.1">
    <property type="nucleotide sequence ID" value="NZ_JAMQJZ010000008.1"/>
</dbReference>
<dbReference type="EMBL" id="JAMQJZ010000008">
    <property type="protein sequence ID" value="MDC3421046.1"/>
    <property type="molecule type" value="Genomic_DNA"/>
</dbReference>
<gene>
    <name evidence="2" type="ORF">NC661_11770</name>
</gene>
<evidence type="ECO:0008006" key="4">
    <source>
        <dbReference type="Google" id="ProtNLM"/>
    </source>
</evidence>
<reference evidence="2" key="1">
    <citation type="submission" date="2022-06" db="EMBL/GenBank/DDBJ databases">
        <title>Aquibacillus sp. a new bacterium isolated from soil saline samples.</title>
        <authorList>
            <person name="Galisteo C."/>
            <person name="De La Haba R."/>
            <person name="Sanchez-Porro C."/>
            <person name="Ventosa A."/>
        </authorList>
    </citation>
    <scope>NUCLEOTIDE SEQUENCE</scope>
    <source>
        <strain evidence="2">JCM 12387</strain>
    </source>
</reference>
<sequence>MKKVNFLLLGIPLIVGLTLTGCSEDENEPKDVPSYELELEEDGANDLNQDEEQPDLDDEPSEE</sequence>
<dbReference type="AlphaFoldDB" id="A0A9X4AIJ3"/>
<organism evidence="2 3">
    <name type="scientific">Aquibacillus koreensis</name>
    <dbReference type="NCBI Taxonomy" id="279446"/>
    <lineage>
        <taxon>Bacteria</taxon>
        <taxon>Bacillati</taxon>
        <taxon>Bacillota</taxon>
        <taxon>Bacilli</taxon>
        <taxon>Bacillales</taxon>
        <taxon>Bacillaceae</taxon>
        <taxon>Aquibacillus</taxon>
    </lineage>
</organism>
<feature type="region of interest" description="Disordered" evidence="1">
    <location>
        <begin position="39"/>
        <end position="63"/>
    </location>
</feature>